<dbReference type="AlphaFoldDB" id="X0SFT4"/>
<keyword evidence="8" id="KW-0482">Metalloprotease</keyword>
<gene>
    <name evidence="12" type="ORF">S01H1_08212</name>
</gene>
<evidence type="ECO:0000256" key="1">
    <source>
        <dbReference type="ARBA" id="ARBA00001947"/>
    </source>
</evidence>
<feature type="transmembrane region" description="Helical" evidence="10">
    <location>
        <begin position="53"/>
        <end position="73"/>
    </location>
</feature>
<feature type="non-terminal residue" evidence="12">
    <location>
        <position position="1"/>
    </location>
</feature>
<evidence type="ECO:0000256" key="9">
    <source>
        <dbReference type="ARBA" id="ARBA00023136"/>
    </source>
</evidence>
<evidence type="ECO:0000256" key="8">
    <source>
        <dbReference type="ARBA" id="ARBA00023049"/>
    </source>
</evidence>
<proteinExistence type="predicted"/>
<keyword evidence="4 10" id="KW-0812">Transmembrane</keyword>
<accession>X0SFT4</accession>
<name>X0SFT4_9ZZZZ</name>
<keyword evidence="3" id="KW-0645">Protease</keyword>
<evidence type="ECO:0000256" key="7">
    <source>
        <dbReference type="ARBA" id="ARBA00022989"/>
    </source>
</evidence>
<dbReference type="Pfam" id="PF02163">
    <property type="entry name" value="Peptidase_M50"/>
    <property type="match status" value="1"/>
</dbReference>
<dbReference type="EMBL" id="BARS01004217">
    <property type="protein sequence ID" value="GAF74757.1"/>
    <property type="molecule type" value="Genomic_DNA"/>
</dbReference>
<comment type="subcellular location">
    <subcellularLocation>
        <location evidence="2">Membrane</location>
        <topology evidence="2">Multi-pass membrane protein</topology>
    </subcellularLocation>
</comment>
<dbReference type="GO" id="GO:0004222">
    <property type="term" value="F:metalloendopeptidase activity"/>
    <property type="evidence" value="ECO:0007669"/>
    <property type="project" value="InterPro"/>
</dbReference>
<protein>
    <recommendedName>
        <fullName evidence="11">Peptidase M50 domain-containing protein</fullName>
    </recommendedName>
</protein>
<reference evidence="12" key="1">
    <citation type="journal article" date="2014" name="Front. Microbiol.">
        <title>High frequency of phylogenetically diverse reductive dehalogenase-homologous genes in deep subseafloor sedimentary metagenomes.</title>
        <authorList>
            <person name="Kawai M."/>
            <person name="Futagami T."/>
            <person name="Toyoda A."/>
            <person name="Takaki Y."/>
            <person name="Nishi S."/>
            <person name="Hori S."/>
            <person name="Arai W."/>
            <person name="Tsubouchi T."/>
            <person name="Morono Y."/>
            <person name="Uchiyama I."/>
            <person name="Ito T."/>
            <person name="Fujiyama A."/>
            <person name="Inagaki F."/>
            <person name="Takami H."/>
        </authorList>
    </citation>
    <scope>NUCLEOTIDE SEQUENCE</scope>
    <source>
        <strain evidence="12">Expedition CK06-06</strain>
    </source>
</reference>
<evidence type="ECO:0000256" key="10">
    <source>
        <dbReference type="SAM" id="Phobius"/>
    </source>
</evidence>
<evidence type="ECO:0000259" key="11">
    <source>
        <dbReference type="Pfam" id="PF02163"/>
    </source>
</evidence>
<evidence type="ECO:0000256" key="6">
    <source>
        <dbReference type="ARBA" id="ARBA00022833"/>
    </source>
</evidence>
<dbReference type="GO" id="GO:0006508">
    <property type="term" value="P:proteolysis"/>
    <property type="evidence" value="ECO:0007669"/>
    <property type="project" value="UniProtKB-KW"/>
</dbReference>
<dbReference type="InterPro" id="IPR008915">
    <property type="entry name" value="Peptidase_M50"/>
</dbReference>
<feature type="domain" description="Peptidase M50" evidence="11">
    <location>
        <begin position="2"/>
        <end position="67"/>
    </location>
</feature>
<feature type="transmembrane region" description="Helical" evidence="10">
    <location>
        <begin position="6"/>
        <end position="25"/>
    </location>
</feature>
<organism evidence="12">
    <name type="scientific">marine sediment metagenome</name>
    <dbReference type="NCBI Taxonomy" id="412755"/>
    <lineage>
        <taxon>unclassified sequences</taxon>
        <taxon>metagenomes</taxon>
        <taxon>ecological metagenomes</taxon>
    </lineage>
</organism>
<evidence type="ECO:0000256" key="2">
    <source>
        <dbReference type="ARBA" id="ARBA00004141"/>
    </source>
</evidence>
<dbReference type="PANTHER" id="PTHR42837:SF2">
    <property type="entry name" value="MEMBRANE METALLOPROTEASE ARASP2, CHLOROPLASTIC-RELATED"/>
    <property type="match status" value="1"/>
</dbReference>
<dbReference type="InterPro" id="IPR004387">
    <property type="entry name" value="Pept_M50_Zn"/>
</dbReference>
<keyword evidence="9 10" id="KW-0472">Membrane</keyword>
<comment type="caution">
    <text evidence="12">The sequence shown here is derived from an EMBL/GenBank/DDBJ whole genome shotgun (WGS) entry which is preliminary data.</text>
</comment>
<comment type="cofactor">
    <cofactor evidence="1">
        <name>Zn(2+)</name>
        <dbReference type="ChEBI" id="CHEBI:29105"/>
    </cofactor>
</comment>
<evidence type="ECO:0000256" key="5">
    <source>
        <dbReference type="ARBA" id="ARBA00022801"/>
    </source>
</evidence>
<sequence length="82" mass="8840">ANEGLPWFLTFLAVISLSLGILNLLPIPILDGGHIVMCLAEWIKGSPVSERTLIAGQYVGLALLVSLMSLAFYNDIVRLVTS</sequence>
<keyword evidence="5" id="KW-0378">Hydrolase</keyword>
<dbReference type="PANTHER" id="PTHR42837">
    <property type="entry name" value="REGULATOR OF SIGMA-E PROTEASE RSEP"/>
    <property type="match status" value="1"/>
</dbReference>
<dbReference type="GO" id="GO:0016020">
    <property type="term" value="C:membrane"/>
    <property type="evidence" value="ECO:0007669"/>
    <property type="project" value="UniProtKB-SubCell"/>
</dbReference>
<keyword evidence="6" id="KW-0862">Zinc</keyword>
<keyword evidence="7 10" id="KW-1133">Transmembrane helix</keyword>
<evidence type="ECO:0000313" key="12">
    <source>
        <dbReference type="EMBL" id="GAF74757.1"/>
    </source>
</evidence>
<evidence type="ECO:0000256" key="3">
    <source>
        <dbReference type="ARBA" id="ARBA00022670"/>
    </source>
</evidence>
<evidence type="ECO:0000256" key="4">
    <source>
        <dbReference type="ARBA" id="ARBA00022692"/>
    </source>
</evidence>